<feature type="region of interest" description="Disordered" evidence="1">
    <location>
        <begin position="291"/>
        <end position="315"/>
    </location>
</feature>
<evidence type="ECO:0000313" key="3">
    <source>
        <dbReference type="Proteomes" id="UP001519460"/>
    </source>
</evidence>
<protein>
    <submittedName>
        <fullName evidence="2">Uncharacterized protein</fullName>
    </submittedName>
</protein>
<reference evidence="2 3" key="1">
    <citation type="journal article" date="2023" name="Sci. Data">
        <title>Genome assembly of the Korean intertidal mud-creeper Batillaria attramentaria.</title>
        <authorList>
            <person name="Patra A.K."/>
            <person name="Ho P.T."/>
            <person name="Jun S."/>
            <person name="Lee S.J."/>
            <person name="Kim Y."/>
            <person name="Won Y.J."/>
        </authorList>
    </citation>
    <scope>NUCLEOTIDE SEQUENCE [LARGE SCALE GENOMIC DNA]</scope>
    <source>
        <strain evidence="2">Wonlab-2016</strain>
    </source>
</reference>
<gene>
    <name evidence="2" type="ORF">BaRGS_00032547</name>
</gene>
<dbReference type="AlphaFoldDB" id="A0ABD0JN39"/>
<sequence length="343" mass="37550">MLCRVLDPTLRPATQLTSQGLLLPKAYPSLPTPRSGMASKALGPTPYLATHHPSLPKAQLGLTPANPLGVVSKVLAPTPYPPRHLRSLPKAQQHVSLLGMAFRAVDHIPYPAIHFTDRSHSLPKAHLPVSLLGMLYRVLDPTDRSHSLPKAQLPVSLLGMLCTVLDPTLHPTLHPTDRSHSLPKAHLPVSLLGMLYRVLDPTLHPALHPTDRSHSLPKDQLPVSLLGMLFRVLDPTLHPTLHRTDRSHSLPKVQPAPRPLSFRGTSTRAIQVIPCPTPQRTHQNLLQVKAGMSPLSPGDTSSRRPHPASPAMSVVETTRCCFESATRLKHDRGRPEEGSREVQ</sequence>
<evidence type="ECO:0000256" key="1">
    <source>
        <dbReference type="SAM" id="MobiDB-lite"/>
    </source>
</evidence>
<proteinExistence type="predicted"/>
<dbReference type="Proteomes" id="UP001519460">
    <property type="component" value="Unassembled WGS sequence"/>
</dbReference>
<accession>A0ABD0JN39</accession>
<feature type="region of interest" description="Disordered" evidence="1">
    <location>
        <begin position="241"/>
        <end position="262"/>
    </location>
</feature>
<organism evidence="2 3">
    <name type="scientific">Batillaria attramentaria</name>
    <dbReference type="NCBI Taxonomy" id="370345"/>
    <lineage>
        <taxon>Eukaryota</taxon>
        <taxon>Metazoa</taxon>
        <taxon>Spiralia</taxon>
        <taxon>Lophotrochozoa</taxon>
        <taxon>Mollusca</taxon>
        <taxon>Gastropoda</taxon>
        <taxon>Caenogastropoda</taxon>
        <taxon>Sorbeoconcha</taxon>
        <taxon>Cerithioidea</taxon>
        <taxon>Batillariidae</taxon>
        <taxon>Batillaria</taxon>
    </lineage>
</organism>
<name>A0ABD0JN39_9CAEN</name>
<evidence type="ECO:0000313" key="2">
    <source>
        <dbReference type="EMBL" id="KAK7476193.1"/>
    </source>
</evidence>
<dbReference type="EMBL" id="JACVVK020000382">
    <property type="protein sequence ID" value="KAK7476193.1"/>
    <property type="molecule type" value="Genomic_DNA"/>
</dbReference>
<comment type="caution">
    <text evidence="2">The sequence shown here is derived from an EMBL/GenBank/DDBJ whole genome shotgun (WGS) entry which is preliminary data.</text>
</comment>
<keyword evidence="3" id="KW-1185">Reference proteome</keyword>